<gene>
    <name evidence="1" type="ORF">V6N12_057894</name>
</gene>
<evidence type="ECO:0000313" key="2">
    <source>
        <dbReference type="Proteomes" id="UP001472677"/>
    </source>
</evidence>
<name>A0ABR2B434_9ROSI</name>
<dbReference type="Proteomes" id="UP001472677">
    <property type="component" value="Unassembled WGS sequence"/>
</dbReference>
<organism evidence="1 2">
    <name type="scientific">Hibiscus sabdariffa</name>
    <name type="common">roselle</name>
    <dbReference type="NCBI Taxonomy" id="183260"/>
    <lineage>
        <taxon>Eukaryota</taxon>
        <taxon>Viridiplantae</taxon>
        <taxon>Streptophyta</taxon>
        <taxon>Embryophyta</taxon>
        <taxon>Tracheophyta</taxon>
        <taxon>Spermatophyta</taxon>
        <taxon>Magnoliopsida</taxon>
        <taxon>eudicotyledons</taxon>
        <taxon>Gunneridae</taxon>
        <taxon>Pentapetalae</taxon>
        <taxon>rosids</taxon>
        <taxon>malvids</taxon>
        <taxon>Malvales</taxon>
        <taxon>Malvaceae</taxon>
        <taxon>Malvoideae</taxon>
        <taxon>Hibiscus</taxon>
    </lineage>
</organism>
<reference evidence="1 2" key="1">
    <citation type="journal article" date="2024" name="G3 (Bethesda)">
        <title>Genome assembly of Hibiscus sabdariffa L. provides insights into metabolisms of medicinal natural products.</title>
        <authorList>
            <person name="Kim T."/>
        </authorList>
    </citation>
    <scope>NUCLEOTIDE SEQUENCE [LARGE SCALE GENOMIC DNA]</scope>
    <source>
        <strain evidence="1">TK-2024</strain>
        <tissue evidence="1">Old leaves</tissue>
    </source>
</reference>
<protein>
    <submittedName>
        <fullName evidence="1">Uncharacterized protein</fullName>
    </submittedName>
</protein>
<accession>A0ABR2B434</accession>
<dbReference type="EMBL" id="JBBPBM010000185">
    <property type="protein sequence ID" value="KAK8501563.1"/>
    <property type="molecule type" value="Genomic_DNA"/>
</dbReference>
<keyword evidence="2" id="KW-1185">Reference proteome</keyword>
<sequence length="109" mass="12381">MRENIDDGRVLGFDSGDGFEEVESLKRLSNGCLLSPSASTGSMCDAQFTHASFTRRPLSSTIQREFVDRGKDVRTEENRMRRRIDEIHSIPTCACEPLQAERLHYLKGF</sequence>
<evidence type="ECO:0000313" key="1">
    <source>
        <dbReference type="EMBL" id="KAK8501563.1"/>
    </source>
</evidence>
<proteinExistence type="predicted"/>
<comment type="caution">
    <text evidence="1">The sequence shown here is derived from an EMBL/GenBank/DDBJ whole genome shotgun (WGS) entry which is preliminary data.</text>
</comment>